<dbReference type="Proteomes" id="UP000178089">
    <property type="component" value="Unassembled WGS sequence"/>
</dbReference>
<evidence type="ECO:0000313" key="1">
    <source>
        <dbReference type="EMBL" id="OHA29300.1"/>
    </source>
</evidence>
<protein>
    <submittedName>
        <fullName evidence="1">Uncharacterized protein</fullName>
    </submittedName>
</protein>
<reference evidence="1 2" key="1">
    <citation type="journal article" date="2016" name="Nat. Commun.">
        <title>Thousands of microbial genomes shed light on interconnected biogeochemical processes in an aquifer system.</title>
        <authorList>
            <person name="Anantharaman K."/>
            <person name="Brown C.T."/>
            <person name="Hug L.A."/>
            <person name="Sharon I."/>
            <person name="Castelle C.J."/>
            <person name="Probst A.J."/>
            <person name="Thomas B.C."/>
            <person name="Singh A."/>
            <person name="Wilkins M.J."/>
            <person name="Karaoz U."/>
            <person name="Brodie E.L."/>
            <person name="Williams K.H."/>
            <person name="Hubbard S.S."/>
            <person name="Banfield J.F."/>
        </authorList>
    </citation>
    <scope>NUCLEOTIDE SEQUENCE [LARGE SCALE GENOMIC DNA]</scope>
</reference>
<sequence>MEIWKQNSKNRCWKKRKSRTFMTPEVGGLCKFLRGVKSRKRTPSSSFVVFNDQEERELERITSLLVRDQYHYGSWDEVVRFLRLILQPLPFAIARLMSPFPCKEINGEPASFKRRVIMAIEIK</sequence>
<evidence type="ECO:0000313" key="2">
    <source>
        <dbReference type="Proteomes" id="UP000178089"/>
    </source>
</evidence>
<dbReference type="EMBL" id="MHRT01000005">
    <property type="protein sequence ID" value="OHA29300.1"/>
    <property type="molecule type" value="Genomic_DNA"/>
</dbReference>
<comment type="caution">
    <text evidence="1">The sequence shown here is derived from an EMBL/GenBank/DDBJ whole genome shotgun (WGS) entry which is preliminary data.</text>
</comment>
<dbReference type="AlphaFoldDB" id="A0A1G2MZM2"/>
<accession>A0A1G2MZM2</accession>
<proteinExistence type="predicted"/>
<organism evidence="1 2">
    <name type="scientific">Candidatus Taylorbacteria bacterium RIFCSPHIGHO2_12_FULL_45_16</name>
    <dbReference type="NCBI Taxonomy" id="1802315"/>
    <lineage>
        <taxon>Bacteria</taxon>
        <taxon>Candidatus Tayloriibacteriota</taxon>
    </lineage>
</organism>
<name>A0A1G2MZM2_9BACT</name>
<gene>
    <name evidence="1" type="ORF">A3F51_01685</name>
</gene>